<protein>
    <submittedName>
        <fullName evidence="1">Uncharacterized protein</fullName>
    </submittedName>
</protein>
<organism evidence="1 2">
    <name type="scientific">Trametes coccinea (strain BRFM310)</name>
    <name type="common">Pycnoporus coccineus</name>
    <dbReference type="NCBI Taxonomy" id="1353009"/>
    <lineage>
        <taxon>Eukaryota</taxon>
        <taxon>Fungi</taxon>
        <taxon>Dikarya</taxon>
        <taxon>Basidiomycota</taxon>
        <taxon>Agaricomycotina</taxon>
        <taxon>Agaricomycetes</taxon>
        <taxon>Polyporales</taxon>
        <taxon>Polyporaceae</taxon>
        <taxon>Trametes</taxon>
    </lineage>
</organism>
<dbReference type="Proteomes" id="UP000193067">
    <property type="component" value="Unassembled WGS sequence"/>
</dbReference>
<accession>A0A1Y2J376</accession>
<gene>
    <name evidence="1" type="ORF">PYCCODRAFT_354529</name>
</gene>
<evidence type="ECO:0000313" key="2">
    <source>
        <dbReference type="Proteomes" id="UP000193067"/>
    </source>
</evidence>
<name>A0A1Y2J376_TRAC3</name>
<keyword evidence="2" id="KW-1185">Reference proteome</keyword>
<sequence>MPPRVLRPARGFEDATRALCNPLPIRTALVLRVAPCPLEPHNGATRIYLDQTAILMIRFRLINYTRQHRGRSASPQSFIHILDPKNRCSRIAASRPHASSRTPPTRMIVGLLTQSPVQRSMHPLLRPLCLSVSRGRYG</sequence>
<proteinExistence type="predicted"/>
<dbReference type="AlphaFoldDB" id="A0A1Y2J376"/>
<reference evidence="1 2" key="1">
    <citation type="journal article" date="2015" name="Biotechnol. Biofuels">
        <title>Enhanced degradation of softwood versus hardwood by the white-rot fungus Pycnoporus coccineus.</title>
        <authorList>
            <person name="Couturier M."/>
            <person name="Navarro D."/>
            <person name="Chevret D."/>
            <person name="Henrissat B."/>
            <person name="Piumi F."/>
            <person name="Ruiz-Duenas F.J."/>
            <person name="Martinez A.T."/>
            <person name="Grigoriev I.V."/>
            <person name="Riley R."/>
            <person name="Lipzen A."/>
            <person name="Berrin J.G."/>
            <person name="Master E.R."/>
            <person name="Rosso M.N."/>
        </authorList>
    </citation>
    <scope>NUCLEOTIDE SEQUENCE [LARGE SCALE GENOMIC DNA]</scope>
    <source>
        <strain evidence="1 2">BRFM310</strain>
    </source>
</reference>
<evidence type="ECO:0000313" key="1">
    <source>
        <dbReference type="EMBL" id="OSD07836.1"/>
    </source>
</evidence>
<dbReference type="EMBL" id="KZ084087">
    <property type="protein sequence ID" value="OSD07836.1"/>
    <property type="molecule type" value="Genomic_DNA"/>
</dbReference>